<evidence type="ECO:0000313" key="5">
    <source>
        <dbReference type="EMBL" id="KAJ8375973.1"/>
    </source>
</evidence>
<evidence type="ECO:0000259" key="3">
    <source>
        <dbReference type="PROSITE" id="PS50003"/>
    </source>
</evidence>
<feature type="region of interest" description="Disordered" evidence="2">
    <location>
        <begin position="37"/>
        <end position="71"/>
    </location>
</feature>
<dbReference type="CDD" id="cd04403">
    <property type="entry name" value="RhoGAP_ARHGAP27_15_12_9"/>
    <property type="match status" value="1"/>
</dbReference>
<evidence type="ECO:0000256" key="1">
    <source>
        <dbReference type="ARBA" id="ARBA00022468"/>
    </source>
</evidence>
<dbReference type="PROSITE" id="PS50238">
    <property type="entry name" value="RHOGAP"/>
    <property type="match status" value="1"/>
</dbReference>
<dbReference type="SMART" id="SM00233">
    <property type="entry name" value="PH"/>
    <property type="match status" value="1"/>
</dbReference>
<dbReference type="InterPro" id="IPR050729">
    <property type="entry name" value="Rho-GAP"/>
</dbReference>
<dbReference type="OrthoDB" id="79452at2759"/>
<protein>
    <recommendedName>
        <fullName evidence="7">Rho GTPase activating protein 12</fullName>
    </recommendedName>
</protein>
<evidence type="ECO:0008006" key="7">
    <source>
        <dbReference type="Google" id="ProtNLM"/>
    </source>
</evidence>
<evidence type="ECO:0000259" key="4">
    <source>
        <dbReference type="PROSITE" id="PS50238"/>
    </source>
</evidence>
<dbReference type="InterPro" id="IPR000198">
    <property type="entry name" value="RhoGAP_dom"/>
</dbReference>
<evidence type="ECO:0000256" key="2">
    <source>
        <dbReference type="SAM" id="MobiDB-lite"/>
    </source>
</evidence>
<feature type="compositionally biased region" description="Basic and acidic residues" evidence="2">
    <location>
        <begin position="198"/>
        <end position="210"/>
    </location>
</feature>
<dbReference type="Pfam" id="PF00169">
    <property type="entry name" value="PH"/>
    <property type="match status" value="1"/>
</dbReference>
<dbReference type="InterPro" id="IPR008936">
    <property type="entry name" value="Rho_GTPase_activation_prot"/>
</dbReference>
<dbReference type="EMBL" id="JAINUF010000002">
    <property type="protein sequence ID" value="KAJ8375973.1"/>
    <property type="molecule type" value="Genomic_DNA"/>
</dbReference>
<dbReference type="CDD" id="cd13233">
    <property type="entry name" value="PH_ARHGAP9-like"/>
    <property type="match status" value="1"/>
</dbReference>
<feature type="compositionally biased region" description="Low complexity" evidence="2">
    <location>
        <begin position="50"/>
        <end position="59"/>
    </location>
</feature>
<accession>A0A9Q1G6J5</accession>
<dbReference type="GO" id="GO:0005096">
    <property type="term" value="F:GTPase activator activity"/>
    <property type="evidence" value="ECO:0007669"/>
    <property type="project" value="UniProtKB-KW"/>
</dbReference>
<dbReference type="Gene3D" id="2.30.29.30">
    <property type="entry name" value="Pleckstrin-homology domain (PH domain)/Phosphotyrosine-binding domain (PTB)"/>
    <property type="match status" value="1"/>
</dbReference>
<proteinExistence type="predicted"/>
<dbReference type="PANTHER" id="PTHR23176">
    <property type="entry name" value="RHO/RAC/CDC GTPASE-ACTIVATING PROTEIN"/>
    <property type="match status" value="1"/>
</dbReference>
<keyword evidence="6" id="KW-1185">Reference proteome</keyword>
<dbReference type="GO" id="GO:0007165">
    <property type="term" value="P:signal transduction"/>
    <property type="evidence" value="ECO:0007669"/>
    <property type="project" value="InterPro"/>
</dbReference>
<feature type="domain" description="PH" evidence="3">
    <location>
        <begin position="78"/>
        <end position="179"/>
    </location>
</feature>
<feature type="region of interest" description="Disordered" evidence="2">
    <location>
        <begin position="185"/>
        <end position="229"/>
    </location>
</feature>
<dbReference type="GO" id="GO:0005737">
    <property type="term" value="C:cytoplasm"/>
    <property type="evidence" value="ECO:0007669"/>
    <property type="project" value="TreeGrafter"/>
</dbReference>
<dbReference type="FunFam" id="2.30.29.30:FF:000100">
    <property type="entry name" value="Rho GTPase activating protein 12"/>
    <property type="match status" value="1"/>
</dbReference>
<dbReference type="InterPro" id="IPR011993">
    <property type="entry name" value="PH-like_dom_sf"/>
</dbReference>
<feature type="compositionally biased region" description="Acidic residues" evidence="2">
    <location>
        <begin position="185"/>
        <end position="194"/>
    </location>
</feature>
<dbReference type="Proteomes" id="UP001152622">
    <property type="component" value="Chromosome 2"/>
</dbReference>
<dbReference type="SUPFAM" id="SSF50729">
    <property type="entry name" value="PH domain-like"/>
    <property type="match status" value="1"/>
</dbReference>
<gene>
    <name evidence="5" type="ORF">SKAU_G00065530</name>
</gene>
<dbReference type="SUPFAM" id="SSF48350">
    <property type="entry name" value="GTPase activation domain, GAP"/>
    <property type="match status" value="1"/>
</dbReference>
<dbReference type="FunFam" id="1.10.555.10:FF:000003">
    <property type="entry name" value="Putative rho GTPase-activating protein 12"/>
    <property type="match status" value="1"/>
</dbReference>
<organism evidence="5 6">
    <name type="scientific">Synaphobranchus kaupii</name>
    <name type="common">Kaup's arrowtooth eel</name>
    <dbReference type="NCBI Taxonomy" id="118154"/>
    <lineage>
        <taxon>Eukaryota</taxon>
        <taxon>Metazoa</taxon>
        <taxon>Chordata</taxon>
        <taxon>Craniata</taxon>
        <taxon>Vertebrata</taxon>
        <taxon>Euteleostomi</taxon>
        <taxon>Actinopterygii</taxon>
        <taxon>Neopterygii</taxon>
        <taxon>Teleostei</taxon>
        <taxon>Anguilliformes</taxon>
        <taxon>Synaphobranchidae</taxon>
        <taxon>Synaphobranchus</taxon>
    </lineage>
</organism>
<sequence length="575" mass="64718">YNLSPPQPDDVPKSRSLDRRPEPIVLTKWRHSAYMLDVNDKDSATSPKQSSPGSDSCPSSPKPPTTPSEKCGVLNVTKITENGKKVRKNWTSSWTVLQGSSLLFAKGQGGGTSWKFGSNSKPEFTVDLRGGSVEWASKDKSSKKHVIELKTRQGTELLIQSEIDSVINDWYRSLVETINTHAWESDEAIEEDMPESPGAEKQDKEKEHRDSKKSRALKTSASLDPSDQKKTRVKLKRFLTRRPTLQAVRDKGYIKDQVFGCSLTSLCQRESSSVPDFVRKCIDHVENTGLSVDGLYRVSGNLAVIQKLRFAVNHDENVNLEDSKWEDIHVTTGALKMFFRELPEPLFTYCSFNDFVGAIKCQDYKQRVHSIKDSIKQLPKPNHDTMQVLFKHLRKVIDHGEVNRMTTQSVAIVFGPTLLRPETETGNIAVHMVYQNQIVELILLEYENIFGRFRCRDGLPERTPESSPLTWPLSRSPALTLNLVPRREPRESNLVVTVVPAVSKNTEEDPGFPTVHCAHMPAGRRGLRARKPELPDRASSQVLRTFPSLLGCLDSECSGLLLGLWSLFNTRTQLS</sequence>
<dbReference type="Pfam" id="PF00620">
    <property type="entry name" value="RhoGAP"/>
    <property type="match status" value="1"/>
</dbReference>
<feature type="non-terminal residue" evidence="5">
    <location>
        <position position="1"/>
    </location>
</feature>
<feature type="compositionally biased region" description="Basic and acidic residues" evidence="2">
    <location>
        <begin position="10"/>
        <end position="22"/>
    </location>
</feature>
<dbReference type="SMART" id="SM00324">
    <property type="entry name" value="RhoGAP"/>
    <property type="match status" value="1"/>
</dbReference>
<keyword evidence="1" id="KW-0343">GTPase activation</keyword>
<dbReference type="Gene3D" id="1.10.555.10">
    <property type="entry name" value="Rho GTPase activation protein"/>
    <property type="match status" value="1"/>
</dbReference>
<feature type="domain" description="Rho-GAP" evidence="4">
    <location>
        <begin position="261"/>
        <end position="450"/>
    </location>
</feature>
<comment type="caution">
    <text evidence="5">The sequence shown here is derived from an EMBL/GenBank/DDBJ whole genome shotgun (WGS) entry which is preliminary data.</text>
</comment>
<reference evidence="5" key="1">
    <citation type="journal article" date="2023" name="Science">
        <title>Genome structures resolve the early diversification of teleost fishes.</title>
        <authorList>
            <person name="Parey E."/>
            <person name="Louis A."/>
            <person name="Montfort J."/>
            <person name="Bouchez O."/>
            <person name="Roques C."/>
            <person name="Iampietro C."/>
            <person name="Lluch J."/>
            <person name="Castinel A."/>
            <person name="Donnadieu C."/>
            <person name="Desvignes T."/>
            <person name="Floi Bucao C."/>
            <person name="Jouanno E."/>
            <person name="Wen M."/>
            <person name="Mejri S."/>
            <person name="Dirks R."/>
            <person name="Jansen H."/>
            <person name="Henkel C."/>
            <person name="Chen W.J."/>
            <person name="Zahm M."/>
            <person name="Cabau C."/>
            <person name="Klopp C."/>
            <person name="Thompson A.W."/>
            <person name="Robinson-Rechavi M."/>
            <person name="Braasch I."/>
            <person name="Lecointre G."/>
            <person name="Bobe J."/>
            <person name="Postlethwait J.H."/>
            <person name="Berthelot C."/>
            <person name="Roest Crollius H."/>
            <person name="Guiguen Y."/>
        </authorList>
    </citation>
    <scope>NUCLEOTIDE SEQUENCE</scope>
    <source>
        <strain evidence="5">WJC10195</strain>
    </source>
</reference>
<dbReference type="PANTHER" id="PTHR23176:SF107">
    <property type="entry name" value="RHO GTPASE-ACTIVATING PROTEIN 12"/>
    <property type="match status" value="1"/>
</dbReference>
<feature type="region of interest" description="Disordered" evidence="2">
    <location>
        <begin position="1"/>
        <end position="23"/>
    </location>
</feature>
<dbReference type="InterPro" id="IPR001849">
    <property type="entry name" value="PH_domain"/>
</dbReference>
<name>A0A9Q1G6J5_SYNKA</name>
<dbReference type="AlphaFoldDB" id="A0A9Q1G6J5"/>
<evidence type="ECO:0000313" key="6">
    <source>
        <dbReference type="Proteomes" id="UP001152622"/>
    </source>
</evidence>
<dbReference type="PROSITE" id="PS50003">
    <property type="entry name" value="PH_DOMAIN"/>
    <property type="match status" value="1"/>
</dbReference>